<dbReference type="InterPro" id="IPR006541">
    <property type="entry name" value="Bacteriocin_ass"/>
</dbReference>
<feature type="transmembrane region" description="Helical" evidence="1">
    <location>
        <begin position="244"/>
        <end position="263"/>
    </location>
</feature>
<keyword evidence="1" id="KW-1133">Transmembrane helix</keyword>
<name>A0A1G6BQW2_EUBOX</name>
<feature type="transmembrane region" description="Helical" evidence="1">
    <location>
        <begin position="598"/>
        <end position="617"/>
    </location>
</feature>
<sequence length="633" mass="71681">MKADFIFEKMMKCTPIFLILVLGFVMRCELFHQTMTSEISAVYPAMECEITKEQLPGFVQKITSQNLDVAIVGENRDSELKRTLIVYVTNDKVKQELEKTCHYKEGSYESLFSGSVQIEVKQLSQVTYDVFRKNSLLTVIDGKELAYEVLSKNYTVTYPQQYSASETDMLLIVWVMIAICVVLINVCIIVRKKKQMLIRAIYGEDLLQITIYSLVVDFILFQIIYVLAGWFVSGFIQGDYKSAIALLVYEIAVIAASLCNLLFLRPDIKAVFSNVVENKGTITLLHVMKVAAFTITLGTIVTNFETLGKLSMESTHETFADQLQESLFVGIQSLDEIADDTAWEKLQEEYYNQLKPAVCTKIADEGRAIILANEYAADVLPQEIVGESESGNMITIWSPKGSTLASAEAEGICGLYVDEEDICQKTYQQSIRQPCLTGEETQWFGEEKDPIIIYCPSDVRINIETLRTENNVIYRISKDDLKTILRDAQITSEQYQIVVSGLGEIYDYQMSFVKKLIRFLGSLCILVLILDVVIAITLCNMQYKMKGMEYAIKKVHGYSFLERNRRYFIQLIVPSLVVVTAYGIAGLFVNLYNARQCILIGLILIITEIVIVAIYMLRQEKISITKILKGGCL</sequence>
<dbReference type="EMBL" id="FMXR01000012">
    <property type="protein sequence ID" value="SDB22977.1"/>
    <property type="molecule type" value="Genomic_DNA"/>
</dbReference>
<feature type="transmembrane region" description="Helical" evidence="1">
    <location>
        <begin position="211"/>
        <end position="232"/>
    </location>
</feature>
<proteinExistence type="predicted"/>
<reference evidence="2 3" key="1">
    <citation type="submission" date="2016-10" db="EMBL/GenBank/DDBJ databases">
        <authorList>
            <person name="de Groot N.N."/>
        </authorList>
    </citation>
    <scope>NUCLEOTIDE SEQUENCE [LARGE SCALE GENOMIC DNA]</scope>
    <source>
        <strain evidence="2 3">DSM 3217</strain>
    </source>
</reference>
<evidence type="ECO:0000313" key="3">
    <source>
        <dbReference type="Proteomes" id="UP000199228"/>
    </source>
</evidence>
<dbReference type="AlphaFoldDB" id="A0A1G6BQW2"/>
<accession>A0A1G6BQW2</accession>
<protein>
    <recommendedName>
        <fullName evidence="4">Bacteriocin-associated integral membrane (Putative immunity) protein</fullName>
    </recommendedName>
</protein>
<feature type="transmembrane region" description="Helical" evidence="1">
    <location>
        <begin position="567"/>
        <end position="592"/>
    </location>
</feature>
<keyword evidence="3" id="KW-1185">Reference proteome</keyword>
<evidence type="ECO:0000256" key="1">
    <source>
        <dbReference type="SAM" id="Phobius"/>
    </source>
</evidence>
<feature type="transmembrane region" description="Helical" evidence="1">
    <location>
        <begin position="519"/>
        <end position="539"/>
    </location>
</feature>
<keyword evidence="1" id="KW-0812">Transmembrane</keyword>
<dbReference type="Proteomes" id="UP000199228">
    <property type="component" value="Unassembled WGS sequence"/>
</dbReference>
<gene>
    <name evidence="2" type="ORF">SAMN02910417_01697</name>
</gene>
<feature type="transmembrane region" description="Helical" evidence="1">
    <location>
        <begin position="169"/>
        <end position="190"/>
    </location>
</feature>
<dbReference type="STRING" id="1732.SAMN02910417_01697"/>
<evidence type="ECO:0000313" key="2">
    <source>
        <dbReference type="EMBL" id="SDB22977.1"/>
    </source>
</evidence>
<keyword evidence="1" id="KW-0472">Membrane</keyword>
<evidence type="ECO:0008006" key="4">
    <source>
        <dbReference type="Google" id="ProtNLM"/>
    </source>
</evidence>
<dbReference type="Pfam" id="PF07242">
    <property type="entry name" value="DUF1430"/>
    <property type="match status" value="1"/>
</dbReference>
<organism evidence="2 3">
    <name type="scientific">Eubacterium oxidoreducens</name>
    <dbReference type="NCBI Taxonomy" id="1732"/>
    <lineage>
        <taxon>Bacteria</taxon>
        <taxon>Bacillati</taxon>
        <taxon>Bacillota</taxon>
        <taxon>Clostridia</taxon>
        <taxon>Eubacteriales</taxon>
        <taxon>Eubacteriaceae</taxon>
        <taxon>Eubacterium</taxon>
    </lineage>
</organism>